<dbReference type="SUPFAM" id="SSF48317">
    <property type="entry name" value="Acid phosphatase/Vanadium-dependent haloperoxidase"/>
    <property type="match status" value="1"/>
</dbReference>
<comment type="caution">
    <text evidence="8">The sequence shown here is derived from an EMBL/GenBank/DDBJ whole genome shotgun (WGS) entry which is preliminary data.</text>
</comment>
<feature type="transmembrane region" description="Helical" evidence="6">
    <location>
        <begin position="16"/>
        <end position="38"/>
    </location>
</feature>
<protein>
    <recommendedName>
        <fullName evidence="7">Phosphatidic acid phosphatase type 2/haloperoxidase domain-containing protein</fullName>
    </recommendedName>
</protein>
<feature type="transmembrane region" description="Helical" evidence="6">
    <location>
        <begin position="101"/>
        <end position="122"/>
    </location>
</feature>
<reference evidence="8" key="2">
    <citation type="submission" date="2023-05" db="EMBL/GenBank/DDBJ databases">
        <authorList>
            <person name="Fouks B."/>
        </authorList>
    </citation>
    <scope>NUCLEOTIDE SEQUENCE</scope>
    <source>
        <strain evidence="8">Stay&amp;Tobe</strain>
        <tissue evidence="8">Testes</tissue>
    </source>
</reference>
<dbReference type="SMART" id="SM00014">
    <property type="entry name" value="acidPPc"/>
    <property type="match status" value="1"/>
</dbReference>
<gene>
    <name evidence="8" type="ORF">L9F63_027837</name>
</gene>
<dbReference type="GO" id="GO:0046839">
    <property type="term" value="P:phospholipid dephosphorylation"/>
    <property type="evidence" value="ECO:0007669"/>
    <property type="project" value="TreeGrafter"/>
</dbReference>
<dbReference type="InterPro" id="IPR000326">
    <property type="entry name" value="PAP2/HPO"/>
</dbReference>
<name>A0AAD8EHP5_DIPPU</name>
<evidence type="ECO:0000313" key="8">
    <source>
        <dbReference type="EMBL" id="KAJ9590324.1"/>
    </source>
</evidence>
<comment type="similarity">
    <text evidence="2">Belongs to the PA-phosphatase related phosphoesterase family.</text>
</comment>
<evidence type="ECO:0000313" key="9">
    <source>
        <dbReference type="Proteomes" id="UP001233999"/>
    </source>
</evidence>
<feature type="transmembrane region" description="Helical" evidence="6">
    <location>
        <begin position="220"/>
        <end position="239"/>
    </location>
</feature>
<keyword evidence="5 6" id="KW-0472">Membrane</keyword>
<dbReference type="CDD" id="cd03390">
    <property type="entry name" value="PAP2_containing_1_like"/>
    <property type="match status" value="1"/>
</dbReference>
<sequence>ACNATQKGKRYNAESVICRILHVVINTVIRTMILHIILELESATPFTRKIQPDELWLYKNPRSDSYIPTSILWPLVFITPTVIFLLVFLAQKDKVDLSQAILSCSLGLSLNGVFTNIIKLIVGRPRPDFFWRCFPDGKINSELKCTGDELVIIEGRKSFPSGHSSFSFVSMGFVAFYLAGKLHIFNSVGRGKSWRLCVFLLPLSVALVVALSRTCDYHHHWQDVLCGSLLGLSISYLCYRQYYPSLTSVYSHRPYASMTPHLELEAVRSAQSSKILIPTKSVAEAHGVLPVCDRDPRK</sequence>
<evidence type="ECO:0000256" key="3">
    <source>
        <dbReference type="ARBA" id="ARBA00022692"/>
    </source>
</evidence>
<feature type="transmembrane region" description="Helical" evidence="6">
    <location>
        <begin position="71"/>
        <end position="89"/>
    </location>
</feature>
<evidence type="ECO:0000256" key="2">
    <source>
        <dbReference type="ARBA" id="ARBA00008816"/>
    </source>
</evidence>
<keyword evidence="9" id="KW-1185">Reference proteome</keyword>
<dbReference type="InterPro" id="IPR036938">
    <property type="entry name" value="PAP2/HPO_sf"/>
</dbReference>
<dbReference type="AlphaFoldDB" id="A0AAD8EHP5"/>
<dbReference type="PANTHER" id="PTHR10165">
    <property type="entry name" value="LIPID PHOSPHATE PHOSPHATASE"/>
    <property type="match status" value="1"/>
</dbReference>
<keyword evidence="4 6" id="KW-1133">Transmembrane helix</keyword>
<dbReference type="GO" id="GO:0008195">
    <property type="term" value="F:phosphatidate phosphatase activity"/>
    <property type="evidence" value="ECO:0007669"/>
    <property type="project" value="TreeGrafter"/>
</dbReference>
<feature type="domain" description="Phosphatidic acid phosphatase type 2/haloperoxidase" evidence="7">
    <location>
        <begin position="101"/>
        <end position="239"/>
    </location>
</feature>
<feature type="non-terminal residue" evidence="8">
    <location>
        <position position="298"/>
    </location>
</feature>
<dbReference type="EMBL" id="JASPKZ010004352">
    <property type="protein sequence ID" value="KAJ9590324.1"/>
    <property type="molecule type" value="Genomic_DNA"/>
</dbReference>
<evidence type="ECO:0000259" key="7">
    <source>
        <dbReference type="SMART" id="SM00014"/>
    </source>
</evidence>
<feature type="transmembrane region" description="Helical" evidence="6">
    <location>
        <begin position="196"/>
        <end position="214"/>
    </location>
</feature>
<evidence type="ECO:0000256" key="4">
    <source>
        <dbReference type="ARBA" id="ARBA00022989"/>
    </source>
</evidence>
<dbReference type="InterPro" id="IPR043216">
    <property type="entry name" value="PAP-like"/>
</dbReference>
<keyword evidence="3 6" id="KW-0812">Transmembrane</keyword>
<evidence type="ECO:0000256" key="5">
    <source>
        <dbReference type="ARBA" id="ARBA00023136"/>
    </source>
</evidence>
<evidence type="ECO:0000256" key="1">
    <source>
        <dbReference type="ARBA" id="ARBA00004141"/>
    </source>
</evidence>
<organism evidence="8 9">
    <name type="scientific">Diploptera punctata</name>
    <name type="common">Pacific beetle cockroach</name>
    <dbReference type="NCBI Taxonomy" id="6984"/>
    <lineage>
        <taxon>Eukaryota</taxon>
        <taxon>Metazoa</taxon>
        <taxon>Ecdysozoa</taxon>
        <taxon>Arthropoda</taxon>
        <taxon>Hexapoda</taxon>
        <taxon>Insecta</taxon>
        <taxon>Pterygota</taxon>
        <taxon>Neoptera</taxon>
        <taxon>Polyneoptera</taxon>
        <taxon>Dictyoptera</taxon>
        <taxon>Blattodea</taxon>
        <taxon>Blaberoidea</taxon>
        <taxon>Blaberidae</taxon>
        <taxon>Diplopterinae</taxon>
        <taxon>Diploptera</taxon>
    </lineage>
</organism>
<dbReference type="Pfam" id="PF01569">
    <property type="entry name" value="PAP2"/>
    <property type="match status" value="1"/>
</dbReference>
<dbReference type="Proteomes" id="UP001233999">
    <property type="component" value="Unassembled WGS sequence"/>
</dbReference>
<feature type="transmembrane region" description="Helical" evidence="6">
    <location>
        <begin position="166"/>
        <end position="184"/>
    </location>
</feature>
<dbReference type="PANTHER" id="PTHR10165:SF35">
    <property type="entry name" value="RE23632P"/>
    <property type="match status" value="1"/>
</dbReference>
<comment type="subcellular location">
    <subcellularLocation>
        <location evidence="1">Membrane</location>
        <topology evidence="1">Multi-pass membrane protein</topology>
    </subcellularLocation>
</comment>
<reference evidence="8" key="1">
    <citation type="journal article" date="2023" name="IScience">
        <title>Live-bearing cockroach genome reveals convergent evolutionary mechanisms linked to viviparity in insects and beyond.</title>
        <authorList>
            <person name="Fouks B."/>
            <person name="Harrison M.C."/>
            <person name="Mikhailova A.A."/>
            <person name="Marchal E."/>
            <person name="English S."/>
            <person name="Carruthers M."/>
            <person name="Jennings E.C."/>
            <person name="Chiamaka E.L."/>
            <person name="Frigard R.A."/>
            <person name="Pippel M."/>
            <person name="Attardo G.M."/>
            <person name="Benoit J.B."/>
            <person name="Bornberg-Bauer E."/>
            <person name="Tobe S.S."/>
        </authorList>
    </citation>
    <scope>NUCLEOTIDE SEQUENCE</scope>
    <source>
        <strain evidence="8">Stay&amp;Tobe</strain>
    </source>
</reference>
<dbReference type="Gene3D" id="1.20.144.10">
    <property type="entry name" value="Phosphatidic acid phosphatase type 2/haloperoxidase"/>
    <property type="match status" value="1"/>
</dbReference>
<feature type="non-terminal residue" evidence="8">
    <location>
        <position position="1"/>
    </location>
</feature>
<dbReference type="GO" id="GO:0016020">
    <property type="term" value="C:membrane"/>
    <property type="evidence" value="ECO:0007669"/>
    <property type="project" value="UniProtKB-SubCell"/>
</dbReference>
<accession>A0AAD8EHP5</accession>
<evidence type="ECO:0000256" key="6">
    <source>
        <dbReference type="SAM" id="Phobius"/>
    </source>
</evidence>
<proteinExistence type="inferred from homology"/>
<dbReference type="GO" id="GO:0006644">
    <property type="term" value="P:phospholipid metabolic process"/>
    <property type="evidence" value="ECO:0007669"/>
    <property type="project" value="InterPro"/>
</dbReference>